<protein>
    <submittedName>
        <fullName evidence="1">Uncharacterized protein</fullName>
    </submittedName>
</protein>
<dbReference type="RefSeq" id="WP_209641905.1">
    <property type="nucleotide sequence ID" value="NZ_JAGINW010000001.1"/>
</dbReference>
<evidence type="ECO:0000313" key="2">
    <source>
        <dbReference type="Proteomes" id="UP001519332"/>
    </source>
</evidence>
<name>A0ABS4TJK2_9PSEU</name>
<sequence>MTAKSREGPACETNNTLLSTLTCIPIDLLRILGPLARYVLLTRRPGESPGPFEQLGHSSA</sequence>
<dbReference type="Proteomes" id="UP001519332">
    <property type="component" value="Unassembled WGS sequence"/>
</dbReference>
<proteinExistence type="predicted"/>
<organism evidence="1 2">
    <name type="scientific">Kibdelosporangium banguiense</name>
    <dbReference type="NCBI Taxonomy" id="1365924"/>
    <lineage>
        <taxon>Bacteria</taxon>
        <taxon>Bacillati</taxon>
        <taxon>Actinomycetota</taxon>
        <taxon>Actinomycetes</taxon>
        <taxon>Pseudonocardiales</taxon>
        <taxon>Pseudonocardiaceae</taxon>
        <taxon>Kibdelosporangium</taxon>
    </lineage>
</organism>
<comment type="caution">
    <text evidence="1">The sequence shown here is derived from an EMBL/GenBank/DDBJ whole genome shotgun (WGS) entry which is preliminary data.</text>
</comment>
<accession>A0ABS4TJK2</accession>
<gene>
    <name evidence="1" type="ORF">JOF56_004974</name>
</gene>
<evidence type="ECO:0000313" key="1">
    <source>
        <dbReference type="EMBL" id="MBP2324589.1"/>
    </source>
</evidence>
<reference evidence="1 2" key="1">
    <citation type="submission" date="2021-03" db="EMBL/GenBank/DDBJ databases">
        <title>Sequencing the genomes of 1000 actinobacteria strains.</title>
        <authorList>
            <person name="Klenk H.-P."/>
        </authorList>
    </citation>
    <scope>NUCLEOTIDE SEQUENCE [LARGE SCALE GENOMIC DNA]</scope>
    <source>
        <strain evidence="1 2">DSM 46670</strain>
    </source>
</reference>
<keyword evidence="2" id="KW-1185">Reference proteome</keyword>
<dbReference type="EMBL" id="JAGINW010000001">
    <property type="protein sequence ID" value="MBP2324589.1"/>
    <property type="molecule type" value="Genomic_DNA"/>
</dbReference>